<sequence length="260" mass="29602">MDQPLIIWLHPNAVIHERQDETRFQSDSPVLFQHTDISTMSELVQVFLYNIGCEFREIRKVGYRFISRQPNGRFVHLLVWLFNDEHVRVTFGCHRILMPQHVMDFLVEVGKAGSPCGPPVAATPVRIAELSMSDTEIAMDNLESNSDYDASTGSSSDCQEGGEYILDTPSTGRPHYILPTLPPIPRLEDVPYFFQQLDLDEGACVDPLKAGMCNDYNTDSGAELRVGHRMRNREAVQTAVKNYSIRRNVEYRVVESDRIK</sequence>
<organism evidence="2 3">
    <name type="scientific">Stylosanthes scabra</name>
    <dbReference type="NCBI Taxonomy" id="79078"/>
    <lineage>
        <taxon>Eukaryota</taxon>
        <taxon>Viridiplantae</taxon>
        <taxon>Streptophyta</taxon>
        <taxon>Embryophyta</taxon>
        <taxon>Tracheophyta</taxon>
        <taxon>Spermatophyta</taxon>
        <taxon>Magnoliopsida</taxon>
        <taxon>eudicotyledons</taxon>
        <taxon>Gunneridae</taxon>
        <taxon>Pentapetalae</taxon>
        <taxon>rosids</taxon>
        <taxon>fabids</taxon>
        <taxon>Fabales</taxon>
        <taxon>Fabaceae</taxon>
        <taxon>Papilionoideae</taxon>
        <taxon>50 kb inversion clade</taxon>
        <taxon>dalbergioids sensu lato</taxon>
        <taxon>Dalbergieae</taxon>
        <taxon>Pterocarpus clade</taxon>
        <taxon>Stylosanthes</taxon>
    </lineage>
</organism>
<feature type="compositionally biased region" description="Polar residues" evidence="1">
    <location>
        <begin position="144"/>
        <end position="158"/>
    </location>
</feature>
<evidence type="ECO:0000313" key="3">
    <source>
        <dbReference type="Proteomes" id="UP001341840"/>
    </source>
</evidence>
<evidence type="ECO:0000256" key="1">
    <source>
        <dbReference type="SAM" id="MobiDB-lite"/>
    </source>
</evidence>
<dbReference type="Proteomes" id="UP001341840">
    <property type="component" value="Unassembled WGS sequence"/>
</dbReference>
<gene>
    <name evidence="2" type="ORF">PIB30_072290</name>
</gene>
<accession>A0ABU6TPI8</accession>
<dbReference type="EMBL" id="JASCZI010091474">
    <property type="protein sequence ID" value="MED6150434.1"/>
    <property type="molecule type" value="Genomic_DNA"/>
</dbReference>
<evidence type="ECO:0000313" key="2">
    <source>
        <dbReference type="EMBL" id="MED6150434.1"/>
    </source>
</evidence>
<feature type="region of interest" description="Disordered" evidence="1">
    <location>
        <begin position="144"/>
        <end position="163"/>
    </location>
</feature>
<name>A0ABU6TPI8_9FABA</name>
<proteinExistence type="predicted"/>
<protein>
    <submittedName>
        <fullName evidence="2">Uncharacterized protein</fullName>
    </submittedName>
</protein>
<comment type="caution">
    <text evidence="2">The sequence shown here is derived from an EMBL/GenBank/DDBJ whole genome shotgun (WGS) entry which is preliminary data.</text>
</comment>
<reference evidence="2 3" key="1">
    <citation type="journal article" date="2023" name="Plants (Basel)">
        <title>Bridging the Gap: Combining Genomics and Transcriptomics Approaches to Understand Stylosanthes scabra, an Orphan Legume from the Brazilian Caatinga.</title>
        <authorList>
            <person name="Ferreira-Neto J.R.C."/>
            <person name="da Silva M.D."/>
            <person name="Binneck E."/>
            <person name="de Melo N.F."/>
            <person name="da Silva R.H."/>
            <person name="de Melo A.L.T.M."/>
            <person name="Pandolfi V."/>
            <person name="Bustamante F.O."/>
            <person name="Brasileiro-Vidal A.C."/>
            <person name="Benko-Iseppon A.M."/>
        </authorList>
    </citation>
    <scope>NUCLEOTIDE SEQUENCE [LARGE SCALE GENOMIC DNA]</scope>
    <source>
        <tissue evidence="2">Leaves</tissue>
    </source>
</reference>
<keyword evidence="3" id="KW-1185">Reference proteome</keyword>